<organism evidence="18 19">
    <name type="scientific">candidate division WOR-1 bacterium RIFCSPLOWO2_02_FULL_46_20</name>
    <dbReference type="NCBI Taxonomy" id="1802567"/>
    <lineage>
        <taxon>Bacteria</taxon>
        <taxon>Bacillati</taxon>
        <taxon>Saganbacteria</taxon>
    </lineage>
</organism>
<feature type="binding site" evidence="15">
    <location>
        <position position="126"/>
    </location>
    <ligand>
        <name>Mg(2+)</name>
        <dbReference type="ChEBI" id="CHEBI:18420"/>
    </ligand>
</feature>
<dbReference type="InterPro" id="IPR014720">
    <property type="entry name" value="dsRBD_dom"/>
</dbReference>
<dbReference type="FunFam" id="1.10.1520.10:FF:000001">
    <property type="entry name" value="Ribonuclease 3"/>
    <property type="match status" value="1"/>
</dbReference>
<dbReference type="SUPFAM" id="SSF54768">
    <property type="entry name" value="dsRNA-binding domain-like"/>
    <property type="match status" value="1"/>
</dbReference>
<keyword evidence="7 15" id="KW-0507">mRNA processing</keyword>
<dbReference type="EMBL" id="METP01000046">
    <property type="protein sequence ID" value="OGC05291.1"/>
    <property type="molecule type" value="Genomic_DNA"/>
</dbReference>
<keyword evidence="10 15" id="KW-0479">Metal-binding</keyword>
<feature type="domain" description="RNase III" evidence="17">
    <location>
        <begin position="14"/>
        <end position="140"/>
    </location>
</feature>
<evidence type="ECO:0000256" key="1">
    <source>
        <dbReference type="ARBA" id="ARBA00000109"/>
    </source>
</evidence>
<dbReference type="SUPFAM" id="SSF69065">
    <property type="entry name" value="RNase III domain-like"/>
    <property type="match status" value="1"/>
</dbReference>
<reference evidence="18 19" key="1">
    <citation type="journal article" date="2016" name="Nat. Commun.">
        <title>Thousands of microbial genomes shed light on interconnected biogeochemical processes in an aquifer system.</title>
        <authorList>
            <person name="Anantharaman K."/>
            <person name="Brown C.T."/>
            <person name="Hug L.A."/>
            <person name="Sharon I."/>
            <person name="Castelle C.J."/>
            <person name="Probst A.J."/>
            <person name="Thomas B.C."/>
            <person name="Singh A."/>
            <person name="Wilkins M.J."/>
            <person name="Karaoz U."/>
            <person name="Brodie E.L."/>
            <person name="Williams K.H."/>
            <person name="Hubbard S.S."/>
            <person name="Banfield J.F."/>
        </authorList>
    </citation>
    <scope>NUCLEOTIDE SEQUENCE [LARGE SCALE GENOMIC DNA]</scope>
</reference>
<protein>
    <recommendedName>
        <fullName evidence="15">Ribonuclease 3</fullName>
        <ecNumber evidence="15">3.1.26.3</ecNumber>
    </recommendedName>
    <alternativeName>
        <fullName evidence="15">Ribonuclease III</fullName>
        <shortName evidence="15">RNase III</shortName>
    </alternativeName>
</protein>
<evidence type="ECO:0000256" key="12">
    <source>
        <dbReference type="ARBA" id="ARBA00022801"/>
    </source>
</evidence>
<feature type="domain" description="DRBM" evidence="16">
    <location>
        <begin position="167"/>
        <end position="236"/>
    </location>
</feature>
<dbReference type="Gene3D" id="1.10.1520.10">
    <property type="entry name" value="Ribonuclease III domain"/>
    <property type="match status" value="1"/>
</dbReference>
<keyword evidence="12 15" id="KW-0378">Hydrolase</keyword>
<comment type="function">
    <text evidence="15">Digests double-stranded RNA. Involved in the processing of primary rRNA transcript to yield the immediate precursors to the large and small rRNAs (23S and 16S). Processes some mRNAs, and tRNAs when they are encoded in the rRNA operon. Processes pre-crRNA and tracrRNA of type II CRISPR loci if present in the organism.</text>
</comment>
<feature type="active site" evidence="15">
    <location>
        <position position="57"/>
    </location>
</feature>
<evidence type="ECO:0000259" key="16">
    <source>
        <dbReference type="PROSITE" id="PS50137"/>
    </source>
</evidence>
<dbReference type="PANTHER" id="PTHR11207">
    <property type="entry name" value="RIBONUCLEASE III"/>
    <property type="match status" value="1"/>
</dbReference>
<dbReference type="CDD" id="cd00593">
    <property type="entry name" value="RIBOc"/>
    <property type="match status" value="1"/>
</dbReference>
<evidence type="ECO:0000256" key="11">
    <source>
        <dbReference type="ARBA" id="ARBA00022759"/>
    </source>
</evidence>
<comment type="caution">
    <text evidence="18">The sequence shown here is derived from an EMBL/GenBank/DDBJ whole genome shotgun (WGS) entry which is preliminary data.</text>
</comment>
<evidence type="ECO:0000256" key="14">
    <source>
        <dbReference type="ARBA" id="ARBA00022884"/>
    </source>
</evidence>
<dbReference type="HAMAP" id="MF_00104">
    <property type="entry name" value="RNase_III"/>
    <property type="match status" value="1"/>
</dbReference>
<keyword evidence="5 15" id="KW-0963">Cytoplasm</keyword>
<evidence type="ECO:0000256" key="15">
    <source>
        <dbReference type="HAMAP-Rule" id="MF_00104"/>
    </source>
</evidence>
<dbReference type="InterPro" id="IPR000999">
    <property type="entry name" value="RNase_III_dom"/>
</dbReference>
<feature type="binding site" evidence="15">
    <location>
        <position position="129"/>
    </location>
    <ligand>
        <name>Mg(2+)</name>
        <dbReference type="ChEBI" id="CHEBI:18420"/>
    </ligand>
</feature>
<evidence type="ECO:0000256" key="5">
    <source>
        <dbReference type="ARBA" id="ARBA00022490"/>
    </source>
</evidence>
<keyword evidence="6 15" id="KW-0698">rRNA processing</keyword>
<comment type="subunit">
    <text evidence="4 15">Homodimer.</text>
</comment>
<evidence type="ECO:0000256" key="8">
    <source>
        <dbReference type="ARBA" id="ARBA00022694"/>
    </source>
</evidence>
<feature type="active site" evidence="15">
    <location>
        <position position="129"/>
    </location>
</feature>
<dbReference type="Proteomes" id="UP000176938">
    <property type="component" value="Unassembled WGS sequence"/>
</dbReference>
<dbReference type="CDD" id="cd10845">
    <property type="entry name" value="DSRM_RNAse_III_family"/>
    <property type="match status" value="1"/>
</dbReference>
<dbReference type="GO" id="GO:0010468">
    <property type="term" value="P:regulation of gene expression"/>
    <property type="evidence" value="ECO:0007669"/>
    <property type="project" value="TreeGrafter"/>
</dbReference>
<feature type="binding site" evidence="15">
    <location>
        <position position="53"/>
    </location>
    <ligand>
        <name>Mg(2+)</name>
        <dbReference type="ChEBI" id="CHEBI:18420"/>
    </ligand>
</feature>
<evidence type="ECO:0000313" key="18">
    <source>
        <dbReference type="EMBL" id="OGC05291.1"/>
    </source>
</evidence>
<evidence type="ECO:0000256" key="6">
    <source>
        <dbReference type="ARBA" id="ARBA00022552"/>
    </source>
</evidence>
<sequence length="262" mass="29728">MSMEHLSPQREKKLLEVEKKLGTSFHNTSLLNQSLTHSSYGHENKIPDNERMEFLGDAVLKLVVSEFLFHKFPERAEGDLTKIRAAVISDETLATVGRKLYLGDYLLLSANEQGTGGTRRKSNLANTFEAVLGAVFIDAGIGKSRELVLNVLTEEIDKVSKEGYIRDYKSALQEYTQKQKWELPRYKVVKEAGPKHRKVFWMEVKIRGRRYGLGRGGNKKESEQRAAMQALKALKAEQKNGGRVERRGLKGIISQVRKKIKI</sequence>
<dbReference type="GO" id="GO:0006364">
    <property type="term" value="P:rRNA processing"/>
    <property type="evidence" value="ECO:0007669"/>
    <property type="project" value="UniProtKB-UniRule"/>
</dbReference>
<dbReference type="EC" id="3.1.26.3" evidence="15"/>
<dbReference type="GO" id="GO:0004525">
    <property type="term" value="F:ribonuclease III activity"/>
    <property type="evidence" value="ECO:0007669"/>
    <property type="project" value="UniProtKB-UniRule"/>
</dbReference>
<keyword evidence="11 15" id="KW-0255">Endonuclease</keyword>
<keyword evidence="8 15" id="KW-0819">tRNA processing</keyword>
<dbReference type="PROSITE" id="PS50142">
    <property type="entry name" value="RNASE_3_2"/>
    <property type="match status" value="1"/>
</dbReference>
<dbReference type="FunFam" id="3.30.160.20:FF:000003">
    <property type="entry name" value="Ribonuclease 3"/>
    <property type="match status" value="1"/>
</dbReference>
<evidence type="ECO:0000256" key="2">
    <source>
        <dbReference type="ARBA" id="ARBA00004496"/>
    </source>
</evidence>
<dbReference type="SMART" id="SM00535">
    <property type="entry name" value="RIBOc"/>
    <property type="match status" value="1"/>
</dbReference>
<dbReference type="GO" id="GO:0019843">
    <property type="term" value="F:rRNA binding"/>
    <property type="evidence" value="ECO:0007669"/>
    <property type="project" value="UniProtKB-KW"/>
</dbReference>
<dbReference type="PROSITE" id="PS00517">
    <property type="entry name" value="RNASE_3_1"/>
    <property type="match status" value="1"/>
</dbReference>
<keyword evidence="13 15" id="KW-0460">Magnesium</keyword>
<evidence type="ECO:0000256" key="10">
    <source>
        <dbReference type="ARBA" id="ARBA00022723"/>
    </source>
</evidence>
<dbReference type="InterPro" id="IPR036389">
    <property type="entry name" value="RNase_III_sf"/>
</dbReference>
<comment type="cofactor">
    <cofactor evidence="15">
        <name>Mg(2+)</name>
        <dbReference type="ChEBI" id="CHEBI:18420"/>
    </cofactor>
</comment>
<dbReference type="Gene3D" id="3.30.160.20">
    <property type="match status" value="1"/>
</dbReference>
<evidence type="ECO:0000256" key="4">
    <source>
        <dbReference type="ARBA" id="ARBA00011738"/>
    </source>
</evidence>
<dbReference type="GO" id="GO:0005737">
    <property type="term" value="C:cytoplasm"/>
    <property type="evidence" value="ECO:0007669"/>
    <property type="project" value="UniProtKB-SubCell"/>
</dbReference>
<dbReference type="NCBIfam" id="TIGR02191">
    <property type="entry name" value="RNaseIII"/>
    <property type="match status" value="1"/>
</dbReference>
<evidence type="ECO:0000313" key="19">
    <source>
        <dbReference type="Proteomes" id="UP000176938"/>
    </source>
</evidence>
<dbReference type="PROSITE" id="PS50137">
    <property type="entry name" value="DS_RBD"/>
    <property type="match status" value="1"/>
</dbReference>
<dbReference type="GO" id="GO:0003725">
    <property type="term" value="F:double-stranded RNA binding"/>
    <property type="evidence" value="ECO:0007669"/>
    <property type="project" value="TreeGrafter"/>
</dbReference>
<dbReference type="SMART" id="SM00358">
    <property type="entry name" value="DSRM"/>
    <property type="match status" value="1"/>
</dbReference>
<evidence type="ECO:0000256" key="3">
    <source>
        <dbReference type="ARBA" id="ARBA00010183"/>
    </source>
</evidence>
<keyword evidence="15" id="KW-0699">rRNA-binding</keyword>
<comment type="subcellular location">
    <subcellularLocation>
        <location evidence="2 15">Cytoplasm</location>
    </subcellularLocation>
</comment>
<dbReference type="GO" id="GO:0042802">
    <property type="term" value="F:identical protein binding"/>
    <property type="evidence" value="ECO:0007669"/>
    <property type="project" value="UniProtKB-ARBA"/>
</dbReference>
<dbReference type="Pfam" id="PF14622">
    <property type="entry name" value="Ribonucleas_3_3"/>
    <property type="match status" value="1"/>
</dbReference>
<evidence type="ECO:0000256" key="13">
    <source>
        <dbReference type="ARBA" id="ARBA00022842"/>
    </source>
</evidence>
<gene>
    <name evidence="15" type="primary">rnc</name>
    <name evidence="18" type="ORF">A3H38_02490</name>
</gene>
<accession>A0A1F4RAS4</accession>
<comment type="similarity">
    <text evidence="3">Belongs to the ribonuclease III family.</text>
</comment>
<proteinExistence type="inferred from homology"/>
<dbReference type="GO" id="GO:0008033">
    <property type="term" value="P:tRNA processing"/>
    <property type="evidence" value="ECO:0007669"/>
    <property type="project" value="UniProtKB-KW"/>
</dbReference>
<name>A0A1F4RAS4_UNCSA</name>
<evidence type="ECO:0000256" key="7">
    <source>
        <dbReference type="ARBA" id="ARBA00022664"/>
    </source>
</evidence>
<dbReference type="Pfam" id="PF00035">
    <property type="entry name" value="dsrm"/>
    <property type="match status" value="1"/>
</dbReference>
<evidence type="ECO:0000256" key="9">
    <source>
        <dbReference type="ARBA" id="ARBA00022722"/>
    </source>
</evidence>
<dbReference type="GO" id="GO:0046872">
    <property type="term" value="F:metal ion binding"/>
    <property type="evidence" value="ECO:0007669"/>
    <property type="project" value="UniProtKB-KW"/>
</dbReference>
<dbReference type="PANTHER" id="PTHR11207:SF0">
    <property type="entry name" value="RIBONUCLEASE 3"/>
    <property type="match status" value="1"/>
</dbReference>
<evidence type="ECO:0000259" key="17">
    <source>
        <dbReference type="PROSITE" id="PS50142"/>
    </source>
</evidence>
<comment type="catalytic activity">
    <reaction evidence="1 15">
        <text>Endonucleolytic cleavage to 5'-phosphomonoester.</text>
        <dbReference type="EC" id="3.1.26.3"/>
    </reaction>
</comment>
<dbReference type="AlphaFoldDB" id="A0A1F4RAS4"/>
<keyword evidence="14 15" id="KW-0694">RNA-binding</keyword>
<keyword evidence="9 15" id="KW-0540">Nuclease</keyword>
<dbReference type="GO" id="GO:0006397">
    <property type="term" value="P:mRNA processing"/>
    <property type="evidence" value="ECO:0007669"/>
    <property type="project" value="UniProtKB-UniRule"/>
</dbReference>
<dbReference type="InterPro" id="IPR011907">
    <property type="entry name" value="RNase_III"/>
</dbReference>